<dbReference type="EMBL" id="FNVA01000003">
    <property type="protein sequence ID" value="SEG23232.1"/>
    <property type="molecule type" value="Genomic_DNA"/>
</dbReference>
<dbReference type="Proteomes" id="UP000236728">
    <property type="component" value="Unassembled WGS sequence"/>
</dbReference>
<evidence type="ECO:0000313" key="2">
    <source>
        <dbReference type="EMBL" id="SEG23232.1"/>
    </source>
</evidence>
<dbReference type="AlphaFoldDB" id="A0A1H5YHP1"/>
<sequence>MQDESSGIPRGVTGSLSGSRVLPEPVERRFAHDYASAMALIRSS</sequence>
<organism evidence="2 3">
    <name type="scientific">Bryocella elongata</name>
    <dbReference type="NCBI Taxonomy" id="863522"/>
    <lineage>
        <taxon>Bacteria</taxon>
        <taxon>Pseudomonadati</taxon>
        <taxon>Acidobacteriota</taxon>
        <taxon>Terriglobia</taxon>
        <taxon>Terriglobales</taxon>
        <taxon>Acidobacteriaceae</taxon>
        <taxon>Bryocella</taxon>
    </lineage>
</organism>
<feature type="region of interest" description="Disordered" evidence="1">
    <location>
        <begin position="1"/>
        <end position="23"/>
    </location>
</feature>
<proteinExistence type="predicted"/>
<reference evidence="2 3" key="1">
    <citation type="submission" date="2016-10" db="EMBL/GenBank/DDBJ databases">
        <authorList>
            <person name="de Groot N.N."/>
        </authorList>
    </citation>
    <scope>NUCLEOTIDE SEQUENCE [LARGE SCALE GENOMIC DNA]</scope>
    <source>
        <strain evidence="2 3">DSM 22489</strain>
    </source>
</reference>
<name>A0A1H5YHP1_9BACT</name>
<accession>A0A1H5YHP1</accession>
<evidence type="ECO:0000313" key="3">
    <source>
        <dbReference type="Proteomes" id="UP000236728"/>
    </source>
</evidence>
<protein>
    <submittedName>
        <fullName evidence="2">Uncharacterized protein</fullName>
    </submittedName>
</protein>
<keyword evidence="3" id="KW-1185">Reference proteome</keyword>
<gene>
    <name evidence="2" type="ORF">SAMN05421819_2304</name>
</gene>
<evidence type="ECO:0000256" key="1">
    <source>
        <dbReference type="SAM" id="MobiDB-lite"/>
    </source>
</evidence>